<dbReference type="Gene3D" id="3.40.47.10">
    <property type="match status" value="1"/>
</dbReference>
<evidence type="ECO:0000256" key="2">
    <source>
        <dbReference type="ARBA" id="ARBA00022553"/>
    </source>
</evidence>
<feature type="region of interest" description="N-terminal hotdog fold" evidence="5">
    <location>
        <begin position="898"/>
        <end position="1025"/>
    </location>
</feature>
<dbReference type="RefSeq" id="WP_127123349.1">
    <property type="nucleotide sequence ID" value="NZ_BHXQ01000005.1"/>
</dbReference>
<dbReference type="InterPro" id="IPR042104">
    <property type="entry name" value="PKS_dehydratase_sf"/>
</dbReference>
<dbReference type="InterPro" id="IPR029058">
    <property type="entry name" value="AB_hydrolase_fold"/>
</dbReference>
<feature type="domain" description="Ketosynthase family 3 (KS3)" evidence="7">
    <location>
        <begin position="10"/>
        <end position="433"/>
    </location>
</feature>
<dbReference type="InterPro" id="IPR009081">
    <property type="entry name" value="PP-bd_ACP"/>
</dbReference>
<evidence type="ECO:0000259" key="7">
    <source>
        <dbReference type="PROSITE" id="PS52004"/>
    </source>
</evidence>
<dbReference type="InterPro" id="IPR018201">
    <property type="entry name" value="Ketoacyl_synth_AS"/>
</dbReference>
<dbReference type="SUPFAM" id="SSF52151">
    <property type="entry name" value="FabD/lysophospholipase-like"/>
    <property type="match status" value="1"/>
</dbReference>
<gene>
    <name evidence="9" type="ORF">SanaruYs_29350</name>
</gene>
<dbReference type="InterPro" id="IPR050091">
    <property type="entry name" value="PKS_NRPS_Biosynth_Enz"/>
</dbReference>
<dbReference type="InterPro" id="IPR014030">
    <property type="entry name" value="Ketoacyl_synth_N"/>
</dbReference>
<dbReference type="OrthoDB" id="4317020at2"/>
<dbReference type="InterPro" id="IPR032821">
    <property type="entry name" value="PKS_assoc"/>
</dbReference>
<dbReference type="Pfam" id="PF16197">
    <property type="entry name" value="KAsynt_C_assoc"/>
    <property type="match status" value="1"/>
</dbReference>
<evidence type="ECO:0000256" key="5">
    <source>
        <dbReference type="PROSITE-ProRule" id="PRU01363"/>
    </source>
</evidence>
<dbReference type="SUPFAM" id="SSF53474">
    <property type="entry name" value="alpha/beta-Hydrolases"/>
    <property type="match status" value="1"/>
</dbReference>
<feature type="domain" description="Carrier" evidence="6">
    <location>
        <begin position="1724"/>
        <end position="1801"/>
    </location>
</feature>
<dbReference type="PROSITE" id="PS00606">
    <property type="entry name" value="KS3_1"/>
    <property type="match status" value="1"/>
</dbReference>
<proteinExistence type="predicted"/>
<comment type="function">
    <text evidence="4">Involved in production of the polyketide antibiotic thailandamide.</text>
</comment>
<dbReference type="FunFam" id="3.40.366.10:FF:000002">
    <property type="entry name" value="Probable polyketide synthase 2"/>
    <property type="match status" value="1"/>
</dbReference>
<dbReference type="Gene3D" id="1.10.1200.10">
    <property type="entry name" value="ACP-like"/>
    <property type="match status" value="1"/>
</dbReference>
<dbReference type="Pfam" id="PF08659">
    <property type="entry name" value="KR"/>
    <property type="match status" value="1"/>
</dbReference>
<dbReference type="InterPro" id="IPR013968">
    <property type="entry name" value="PKS_KR"/>
</dbReference>
<dbReference type="Pfam" id="PF00550">
    <property type="entry name" value="PP-binding"/>
    <property type="match status" value="1"/>
</dbReference>
<dbReference type="Pfam" id="PF00698">
    <property type="entry name" value="Acyl_transf_1"/>
    <property type="match status" value="1"/>
</dbReference>
<dbReference type="SUPFAM" id="SSF51735">
    <property type="entry name" value="NAD(P)-binding Rossmann-fold domains"/>
    <property type="match status" value="2"/>
</dbReference>
<dbReference type="Gene3D" id="3.40.50.720">
    <property type="entry name" value="NAD(P)-binding Rossmann-like Domain"/>
    <property type="match status" value="1"/>
</dbReference>
<dbReference type="SMART" id="SM00826">
    <property type="entry name" value="PKS_DH"/>
    <property type="match status" value="1"/>
</dbReference>
<keyword evidence="10" id="KW-1185">Reference proteome</keyword>
<sequence length="2066" mass="231294">MKDRFPPNSKEPIAIIGMSCRFPQAKDLAAFWEMLVQGKDAITEIPQTRWDIEAYYDADLTAANKSNQRHGGLLSDIHHFDPLFFNISPAEATEMSPSQKLMLELTWEAIENSGMPFKRALGSKAGVYVGNIWNDFEHYRKHKNAAVTSHSAVGQSSNIIANRVSFSFGFSGPSLVVDTGCSSSLVALHIACQALWDNSIEMAVTGGINHIVDPDQNILLSKFGGLSSKGKCSTFDSEADGFVRSEGAGLILLKTLSKAQADGDHIYALIRGSAMNNNGYNVNLPATSVNGQKQVLHDAYQHSGINPKDVHYVEAHGTGTKLGDPTESKALGEFFGVERENKLHVGSVKTNVGHLEAAAGIAGLLKVVLAMNNKLLPSNLNFKTPNPAIPFDELKLQVQAGNTIWPAQEGDTLKAGVNSFGWGGTNAHTVLEEYREQESEPIWKKHLRYSLPLSAKSPAALQAYLKTYSELFVNLSEAEIEKACVATAISKPSFDYRILLSATSKEELLQTLEQAAEDSLQAAPQKLRGEKNKLVMVFPGQGSQWLGMGQALLVKELIFKEAIEACDKAFQPFVDWSLLEQLNATGDASRLSEINVIQPMLFAIQVALAQLWISWGIRPDAVVGHSMGEVAAAHVAGALSLEDAAAIICTRSLLMRTVSGKGGAMVVTELSLDDAKKLVTQFPKLSIAVSNSPKSTVLAGDQQSVTEVIALLEKQELFCRQVKVDVASHSQQMNPLKEPLREALQSVSPNTITTPLFSTVRMKFMESAEMDKDYWVDNLRGTVQFSYAMQQLMETDHTVFIEVSAHPVLTNAIQECAQGQKTEVVIAPSLLRDKPEHATLYKNMADLFAAGFNIPWEKFYETTRAPYISLPSYPFQRERYEIEDHSAENGRQRLNAKHPLLGDAITLAGNEHTSFWESQVSLEQFPYLRDHQVNDTVVVPGVTYVEMILEAATELYSHGVPVISNLKFLKSIQLDKQPVTIQLKVNHTDIGQDTFQFYQKSVGKSGKINWLLLAEGMLASKPKHLVQVTKTPVVTEAQEILTGVEYYQQLRALGLQYGDYFQGIKQILKTKEPLNEVHFILEADERLKKSKAKYKLHPAILDSLMQPLFYDVIKKIEGETNRTTLLSEIEEITFTEEWNYTGLLKGVAIVYPCKEDLQHGLLHAEADIAIYNEDDQLVLKIKSAKAKIIDSSLIEKQRDKLNKWLYKINWIKKAHELSEETEKIKHEKSWIVFGDPYGISEILIDKMLQAGMQTILVSPAERYDKVNSQQYAVNYAMESDYETLMNDIYATRSGKIEGIIHAASISYNWSDPPLTADSVEAQQVFGSISFMYLHQRLSALKLFEIPRLVIVTNGIQTVGIEKDIAQPVHSPLWGMAKVMFNELTQYNCRYLDLSSNPSLEEFEQLIQHISYPLEFENEIVLRGKDSYVPRLAVHHQEEYDYSEKKKQFSADGTYLITGFKGLGFHFIEWMIRQGARHFALVSRTGEAPEDVMIKITKYTAQGCTFNIFRADTGNYDELKTVLGLIENCMPSLKGVVHAAGVIEAKTLTDLDQQGFLRILNPKVKGAWNLHLLTLNKSLDCFIMFSSASTLIGLSGQGSYVAANAFLDTLAQSRKSMGLPGMSVNWGVIKDVGMVSNEADLEKYARAEGFEPVAMRDALEVFNAIYDSEHTQIGIVKLHAESMATYYSSLAKTQYFKGLLKAENNQGAQEKKFMALYDELNSNEERSIALEELVMQHVATIVKTAVSRINPAMTFKGLGIDSLMAIQLRNLLEKSLNLKLSVAMFWSHPSITEYAGYLLSLLEDNHTKLIKELPIKKEVQWFVREAPNQEAAARLFFFHDAGGDSSLFASLTKALNKVFDIVSVELPGRGHRMQETMHTNVHTLIDELIPAMMPLLDKPYFVFGHSMGGLLAFEVTKALEERNLMLPVKLFVSSTPGLTTYSKREVDHTLPDQDLYEMFPYLNPVMHDDKEWHKLLMKMLRADLHLLSNYQYNKKSPLTLPIVAIYGNEDERVLREQAERWRDETTHEFKLIERPGAHRYIVNDTHFLSIMLIDEFNLVEVPIKTIH</sequence>
<dbReference type="FunFam" id="3.40.47.10:FF:000019">
    <property type="entry name" value="Polyketide synthase type I"/>
    <property type="match status" value="1"/>
</dbReference>
<dbReference type="Gene3D" id="3.40.50.1820">
    <property type="entry name" value="alpha/beta hydrolase"/>
    <property type="match status" value="1"/>
</dbReference>
<dbReference type="PROSITE" id="PS00012">
    <property type="entry name" value="PHOSPHOPANTETHEINE"/>
    <property type="match status" value="1"/>
</dbReference>
<feature type="active site" description="Proton donor; for dehydratase activity" evidence="5">
    <location>
        <position position="1102"/>
    </location>
</feature>
<dbReference type="SMART" id="SM00823">
    <property type="entry name" value="PKS_PP"/>
    <property type="match status" value="1"/>
</dbReference>
<dbReference type="InterPro" id="IPR001031">
    <property type="entry name" value="Thioesterase"/>
</dbReference>
<dbReference type="Pfam" id="PF02801">
    <property type="entry name" value="Ketoacyl-synt_C"/>
    <property type="match status" value="1"/>
</dbReference>
<dbReference type="Pfam" id="PF21089">
    <property type="entry name" value="PKS_DH_N"/>
    <property type="match status" value="1"/>
</dbReference>
<name>A0A401UCS7_9BACT</name>
<dbReference type="Pfam" id="PF00975">
    <property type="entry name" value="Thioesterase"/>
    <property type="match status" value="1"/>
</dbReference>
<dbReference type="SMART" id="SM00825">
    <property type="entry name" value="PKS_KS"/>
    <property type="match status" value="1"/>
</dbReference>
<dbReference type="EMBL" id="BHXQ01000005">
    <property type="protein sequence ID" value="GCC52697.1"/>
    <property type="molecule type" value="Genomic_DNA"/>
</dbReference>
<dbReference type="PROSITE" id="PS52004">
    <property type="entry name" value="KS3_2"/>
    <property type="match status" value="1"/>
</dbReference>
<dbReference type="SMART" id="SM00827">
    <property type="entry name" value="PKS_AT"/>
    <property type="match status" value="1"/>
</dbReference>
<dbReference type="GO" id="GO:0004315">
    <property type="term" value="F:3-oxoacyl-[acyl-carrier-protein] synthase activity"/>
    <property type="evidence" value="ECO:0007669"/>
    <property type="project" value="InterPro"/>
</dbReference>
<dbReference type="Proteomes" id="UP000288227">
    <property type="component" value="Unassembled WGS sequence"/>
</dbReference>
<dbReference type="PANTHER" id="PTHR43775:SF37">
    <property type="entry name" value="SI:DKEY-61P9.11"/>
    <property type="match status" value="1"/>
</dbReference>
<evidence type="ECO:0000313" key="9">
    <source>
        <dbReference type="EMBL" id="GCC52697.1"/>
    </source>
</evidence>
<dbReference type="InterPro" id="IPR049551">
    <property type="entry name" value="PKS_DH_C"/>
</dbReference>
<evidence type="ECO:0000256" key="4">
    <source>
        <dbReference type="ARBA" id="ARBA00054155"/>
    </source>
</evidence>
<dbReference type="CDD" id="cd00833">
    <property type="entry name" value="PKS"/>
    <property type="match status" value="1"/>
</dbReference>
<dbReference type="InterPro" id="IPR014043">
    <property type="entry name" value="Acyl_transferase_dom"/>
</dbReference>
<evidence type="ECO:0000256" key="1">
    <source>
        <dbReference type="ARBA" id="ARBA00022450"/>
    </source>
</evidence>
<reference evidence="9 10" key="1">
    <citation type="submission" date="2018-11" db="EMBL/GenBank/DDBJ databases">
        <title>Chryseotalea sanarue gen. nov., sp., nov., a member of the family Cytophagaceae, isolated from a brackish lake in Hamamatsu Japan.</title>
        <authorList>
            <person name="Maejima Y."/>
            <person name="Iino T."/>
            <person name="Muraguchi Y."/>
            <person name="Fukuda K."/>
            <person name="Ohkuma M."/>
            <person name="Moriuchi R."/>
            <person name="Dohra H."/>
            <person name="Kimbara K."/>
            <person name="Shintani M."/>
        </authorList>
    </citation>
    <scope>NUCLEOTIDE SEQUENCE [LARGE SCALE GENOMIC DNA]</scope>
    <source>
        <strain evidence="9 10">Ys</strain>
    </source>
</reference>
<dbReference type="InterPro" id="IPR006162">
    <property type="entry name" value="Ppantetheine_attach_site"/>
</dbReference>
<organism evidence="9 10">
    <name type="scientific">Chryseotalea sanaruensis</name>
    <dbReference type="NCBI Taxonomy" id="2482724"/>
    <lineage>
        <taxon>Bacteria</taxon>
        <taxon>Pseudomonadati</taxon>
        <taxon>Bacteroidota</taxon>
        <taxon>Cytophagia</taxon>
        <taxon>Cytophagales</taxon>
        <taxon>Chryseotaleaceae</taxon>
        <taxon>Chryseotalea</taxon>
    </lineage>
</organism>
<dbReference type="InterPro" id="IPR049900">
    <property type="entry name" value="PKS_mFAS_DH"/>
</dbReference>
<dbReference type="InterPro" id="IPR016036">
    <property type="entry name" value="Malonyl_transacylase_ACP-bd"/>
</dbReference>
<dbReference type="Pfam" id="PF00109">
    <property type="entry name" value="ketoacyl-synt"/>
    <property type="match status" value="1"/>
</dbReference>
<accession>A0A401UCS7</accession>
<evidence type="ECO:0000259" key="8">
    <source>
        <dbReference type="PROSITE" id="PS52019"/>
    </source>
</evidence>
<dbReference type="GO" id="GO:0031177">
    <property type="term" value="F:phosphopantetheine binding"/>
    <property type="evidence" value="ECO:0007669"/>
    <property type="project" value="InterPro"/>
</dbReference>
<dbReference type="SUPFAM" id="SSF53901">
    <property type="entry name" value="Thiolase-like"/>
    <property type="match status" value="1"/>
</dbReference>
<dbReference type="InterPro" id="IPR016039">
    <property type="entry name" value="Thiolase-like"/>
</dbReference>
<dbReference type="CDD" id="cd08955">
    <property type="entry name" value="KR_2_FAS_SDR_x"/>
    <property type="match status" value="1"/>
</dbReference>
<dbReference type="InterPro" id="IPR036291">
    <property type="entry name" value="NAD(P)-bd_dom_sf"/>
</dbReference>
<dbReference type="SMART" id="SM00822">
    <property type="entry name" value="PKS_KR"/>
    <property type="match status" value="1"/>
</dbReference>
<dbReference type="Gene3D" id="3.30.70.3290">
    <property type="match status" value="1"/>
</dbReference>
<feature type="active site" description="Proton acceptor; for dehydratase activity" evidence="5">
    <location>
        <position position="931"/>
    </location>
</feature>
<dbReference type="Gene3D" id="3.40.366.10">
    <property type="entry name" value="Malonyl-Coenzyme A Acyl Carrier Protein, domain 2"/>
    <property type="match status" value="1"/>
</dbReference>
<evidence type="ECO:0000256" key="3">
    <source>
        <dbReference type="ARBA" id="ARBA00022679"/>
    </source>
</evidence>
<dbReference type="Pfam" id="PF21394">
    <property type="entry name" value="Beta-ketacyl_N"/>
    <property type="match status" value="1"/>
</dbReference>
<dbReference type="InterPro" id="IPR014031">
    <property type="entry name" value="Ketoacyl_synth_C"/>
</dbReference>
<feature type="domain" description="PKS/mFAS DH" evidence="8">
    <location>
        <begin position="898"/>
        <end position="1195"/>
    </location>
</feature>
<feature type="region of interest" description="C-terminal hotdog fold" evidence="5">
    <location>
        <begin position="1038"/>
        <end position="1195"/>
    </location>
</feature>
<evidence type="ECO:0000313" key="10">
    <source>
        <dbReference type="Proteomes" id="UP000288227"/>
    </source>
</evidence>
<keyword evidence="3" id="KW-0808">Transferase</keyword>
<dbReference type="InterPro" id="IPR036736">
    <property type="entry name" value="ACP-like_sf"/>
</dbReference>
<dbReference type="InterPro" id="IPR057326">
    <property type="entry name" value="KR_dom"/>
</dbReference>
<dbReference type="PROSITE" id="PS52019">
    <property type="entry name" value="PKS_MFAS_DH"/>
    <property type="match status" value="1"/>
</dbReference>
<dbReference type="PANTHER" id="PTHR43775">
    <property type="entry name" value="FATTY ACID SYNTHASE"/>
    <property type="match status" value="1"/>
</dbReference>
<dbReference type="Pfam" id="PF14765">
    <property type="entry name" value="PS-DH"/>
    <property type="match status" value="1"/>
</dbReference>
<dbReference type="InterPro" id="IPR020841">
    <property type="entry name" value="PKS_Beta-ketoAc_synthase_dom"/>
</dbReference>
<dbReference type="Gene3D" id="3.10.129.110">
    <property type="entry name" value="Polyketide synthase dehydratase"/>
    <property type="match status" value="1"/>
</dbReference>
<dbReference type="InterPro" id="IPR016035">
    <property type="entry name" value="Acyl_Trfase/lysoPLipase"/>
</dbReference>
<dbReference type="GO" id="GO:0004312">
    <property type="term" value="F:fatty acid synthase activity"/>
    <property type="evidence" value="ECO:0007669"/>
    <property type="project" value="TreeGrafter"/>
</dbReference>
<dbReference type="InterPro" id="IPR049490">
    <property type="entry name" value="C883_1060-like_KR_N"/>
</dbReference>
<dbReference type="InterPro" id="IPR001227">
    <property type="entry name" value="Ac_transferase_dom_sf"/>
</dbReference>
<comment type="caution">
    <text evidence="9">The sequence shown here is derived from an EMBL/GenBank/DDBJ whole genome shotgun (WGS) entry which is preliminary data.</text>
</comment>
<evidence type="ECO:0000259" key="6">
    <source>
        <dbReference type="PROSITE" id="PS50075"/>
    </source>
</evidence>
<keyword evidence="1" id="KW-0596">Phosphopantetheine</keyword>
<dbReference type="PROSITE" id="PS50075">
    <property type="entry name" value="CARRIER"/>
    <property type="match status" value="1"/>
</dbReference>
<protein>
    <submittedName>
        <fullName evidence="9">Polyketide synthase</fullName>
    </submittedName>
</protein>
<keyword evidence="2" id="KW-0597">Phosphoprotein</keyword>
<dbReference type="SUPFAM" id="SSF47336">
    <property type="entry name" value="ACP-like"/>
    <property type="match status" value="1"/>
</dbReference>
<dbReference type="InterPro" id="IPR020806">
    <property type="entry name" value="PKS_PP-bd"/>
</dbReference>
<dbReference type="GO" id="GO:0006633">
    <property type="term" value="P:fatty acid biosynthetic process"/>
    <property type="evidence" value="ECO:0007669"/>
    <property type="project" value="InterPro"/>
</dbReference>
<dbReference type="SUPFAM" id="SSF55048">
    <property type="entry name" value="Probable ACP-binding domain of malonyl-CoA ACP transacylase"/>
    <property type="match status" value="1"/>
</dbReference>
<dbReference type="InterPro" id="IPR020807">
    <property type="entry name" value="PKS_DH"/>
</dbReference>
<dbReference type="InterPro" id="IPR049552">
    <property type="entry name" value="PKS_DH_N"/>
</dbReference>